<feature type="compositionally biased region" description="Low complexity" evidence="1">
    <location>
        <begin position="78"/>
        <end position="87"/>
    </location>
</feature>
<accession>A0ABS4T8J7</accession>
<feature type="signal peptide" evidence="2">
    <location>
        <begin position="1"/>
        <end position="17"/>
    </location>
</feature>
<comment type="caution">
    <text evidence="3">The sequence shown here is derived from an EMBL/GenBank/DDBJ whole genome shotgun (WGS) entry which is preliminary data.</text>
</comment>
<keyword evidence="2" id="KW-0732">Signal</keyword>
<keyword evidence="4" id="KW-1185">Reference proteome</keyword>
<evidence type="ECO:0000256" key="1">
    <source>
        <dbReference type="SAM" id="MobiDB-lite"/>
    </source>
</evidence>
<dbReference type="EMBL" id="JAGINW010000001">
    <property type="protein sequence ID" value="MBP2320747.1"/>
    <property type="molecule type" value="Genomic_DNA"/>
</dbReference>
<evidence type="ECO:0000313" key="3">
    <source>
        <dbReference type="EMBL" id="MBP2320747.1"/>
    </source>
</evidence>
<organism evidence="3 4">
    <name type="scientific">Kibdelosporangium banguiense</name>
    <dbReference type="NCBI Taxonomy" id="1365924"/>
    <lineage>
        <taxon>Bacteria</taxon>
        <taxon>Bacillati</taxon>
        <taxon>Actinomycetota</taxon>
        <taxon>Actinomycetes</taxon>
        <taxon>Pseudonocardiales</taxon>
        <taxon>Pseudonocardiaceae</taxon>
        <taxon>Kibdelosporangium</taxon>
    </lineage>
</organism>
<evidence type="ECO:0000256" key="2">
    <source>
        <dbReference type="SAM" id="SignalP"/>
    </source>
</evidence>
<reference evidence="3 4" key="1">
    <citation type="submission" date="2021-03" db="EMBL/GenBank/DDBJ databases">
        <title>Sequencing the genomes of 1000 actinobacteria strains.</title>
        <authorList>
            <person name="Klenk H.-P."/>
        </authorList>
    </citation>
    <scope>NUCLEOTIDE SEQUENCE [LARGE SCALE GENOMIC DNA]</scope>
    <source>
        <strain evidence="3 4">DSM 46670</strain>
    </source>
</reference>
<proteinExistence type="predicted"/>
<dbReference type="Proteomes" id="UP001519332">
    <property type="component" value="Unassembled WGS sequence"/>
</dbReference>
<feature type="chain" id="PRO_5045481682" evidence="2">
    <location>
        <begin position="18"/>
        <end position="181"/>
    </location>
</feature>
<feature type="region of interest" description="Disordered" evidence="1">
    <location>
        <begin position="25"/>
        <end position="115"/>
    </location>
</feature>
<sequence length="181" mass="18474">MRIRSWAVLAIGSCVLAAGCGASEAGPQVASVSTPGSASSGPARPGDPNKDPFSECMRQQGVEPRSVDDSAGGGGSGQDQAGQPPAGDQRKRQEALDKCRQFLPDGGQPKPMSAEALEQARQFAKCMRGLGVAYPDPDPNVGGGAGTAPIPKEVDITDPAVRQKLNKCSAETQGSSTGPTR</sequence>
<dbReference type="PROSITE" id="PS51257">
    <property type="entry name" value="PROKAR_LIPOPROTEIN"/>
    <property type="match status" value="1"/>
</dbReference>
<gene>
    <name evidence="3" type="ORF">JOF56_001132</name>
</gene>
<protein>
    <submittedName>
        <fullName evidence="3">Uncharacterized protein</fullName>
    </submittedName>
</protein>
<feature type="compositionally biased region" description="Basic and acidic residues" evidence="1">
    <location>
        <begin position="88"/>
        <end position="100"/>
    </location>
</feature>
<dbReference type="RefSeq" id="WP_209635190.1">
    <property type="nucleotide sequence ID" value="NZ_JAGINW010000001.1"/>
</dbReference>
<name>A0ABS4T8J7_9PSEU</name>
<feature type="region of interest" description="Disordered" evidence="1">
    <location>
        <begin position="134"/>
        <end position="153"/>
    </location>
</feature>
<feature type="compositionally biased region" description="Polar residues" evidence="1">
    <location>
        <begin position="30"/>
        <end position="40"/>
    </location>
</feature>
<evidence type="ECO:0000313" key="4">
    <source>
        <dbReference type="Proteomes" id="UP001519332"/>
    </source>
</evidence>